<dbReference type="GO" id="GO:0006508">
    <property type="term" value="P:proteolysis"/>
    <property type="evidence" value="ECO:0007669"/>
    <property type="project" value="UniProtKB-KW"/>
</dbReference>
<evidence type="ECO:0000256" key="4">
    <source>
        <dbReference type="ARBA" id="ARBA00022801"/>
    </source>
</evidence>
<dbReference type="GO" id="GO:0008234">
    <property type="term" value="F:cysteine-type peptidase activity"/>
    <property type="evidence" value="ECO:0007669"/>
    <property type="project" value="UniProtKB-KW"/>
</dbReference>
<proteinExistence type="inferred from homology"/>
<protein>
    <submittedName>
        <fullName evidence="8">Cell wall-associated NlpC family hydrolase</fullName>
    </submittedName>
</protein>
<dbReference type="Proteomes" id="UP000245697">
    <property type="component" value="Unassembled WGS sequence"/>
</dbReference>
<accession>A0A316FKP4</accession>
<keyword evidence="3 6" id="KW-0732">Signal</keyword>
<feature type="chain" id="PRO_5038995919" evidence="6">
    <location>
        <begin position="22"/>
        <end position="503"/>
    </location>
</feature>
<keyword evidence="2" id="KW-0645">Protease</keyword>
<dbReference type="SUPFAM" id="SSF54001">
    <property type="entry name" value="Cysteine proteinases"/>
    <property type="match status" value="1"/>
</dbReference>
<dbReference type="PROSITE" id="PS51935">
    <property type="entry name" value="NLPC_P60"/>
    <property type="match status" value="1"/>
</dbReference>
<feature type="signal peptide" evidence="6">
    <location>
        <begin position="1"/>
        <end position="21"/>
    </location>
</feature>
<organism evidence="8 9">
    <name type="scientific">Actinoplanes xinjiangensis</name>
    <dbReference type="NCBI Taxonomy" id="512350"/>
    <lineage>
        <taxon>Bacteria</taxon>
        <taxon>Bacillati</taxon>
        <taxon>Actinomycetota</taxon>
        <taxon>Actinomycetes</taxon>
        <taxon>Micromonosporales</taxon>
        <taxon>Micromonosporaceae</taxon>
        <taxon>Actinoplanes</taxon>
    </lineage>
</organism>
<dbReference type="InterPro" id="IPR013517">
    <property type="entry name" value="FG-GAP"/>
</dbReference>
<comment type="similarity">
    <text evidence="1">Belongs to the peptidase C40 family.</text>
</comment>
<keyword evidence="4 8" id="KW-0378">Hydrolase</keyword>
<dbReference type="EMBL" id="QGGR01000005">
    <property type="protein sequence ID" value="PWK48833.1"/>
    <property type="molecule type" value="Genomic_DNA"/>
</dbReference>
<evidence type="ECO:0000256" key="3">
    <source>
        <dbReference type="ARBA" id="ARBA00022729"/>
    </source>
</evidence>
<feature type="domain" description="NlpC/P60" evidence="7">
    <location>
        <begin position="77"/>
        <end position="214"/>
    </location>
</feature>
<evidence type="ECO:0000256" key="2">
    <source>
        <dbReference type="ARBA" id="ARBA00022670"/>
    </source>
</evidence>
<dbReference type="SUPFAM" id="SSF69318">
    <property type="entry name" value="Integrin alpha N-terminal domain"/>
    <property type="match status" value="1"/>
</dbReference>
<evidence type="ECO:0000256" key="1">
    <source>
        <dbReference type="ARBA" id="ARBA00007074"/>
    </source>
</evidence>
<evidence type="ECO:0000256" key="6">
    <source>
        <dbReference type="SAM" id="SignalP"/>
    </source>
</evidence>
<keyword evidence="9" id="KW-1185">Reference proteome</keyword>
<name>A0A316FKP4_9ACTN</name>
<gene>
    <name evidence="8" type="ORF">BC793_105183</name>
</gene>
<dbReference type="InterPro" id="IPR000064">
    <property type="entry name" value="NLP_P60_dom"/>
</dbReference>
<dbReference type="RefSeq" id="WP_146246251.1">
    <property type="nucleotide sequence ID" value="NZ_BONA01000035.1"/>
</dbReference>
<evidence type="ECO:0000259" key="7">
    <source>
        <dbReference type="PROSITE" id="PS51935"/>
    </source>
</evidence>
<dbReference type="InterPro" id="IPR028994">
    <property type="entry name" value="Integrin_alpha_N"/>
</dbReference>
<evidence type="ECO:0000313" key="9">
    <source>
        <dbReference type="Proteomes" id="UP000245697"/>
    </source>
</evidence>
<dbReference type="OrthoDB" id="9815928at2"/>
<reference evidence="8 9" key="1">
    <citation type="submission" date="2018-05" db="EMBL/GenBank/DDBJ databases">
        <title>Genomic Encyclopedia of Archaeal and Bacterial Type Strains, Phase II (KMG-II): from individual species to whole genera.</title>
        <authorList>
            <person name="Goeker M."/>
        </authorList>
    </citation>
    <scope>NUCLEOTIDE SEQUENCE [LARGE SCALE GENOMIC DNA]</scope>
    <source>
        <strain evidence="8 9">DSM 45184</strain>
    </source>
</reference>
<evidence type="ECO:0000256" key="5">
    <source>
        <dbReference type="ARBA" id="ARBA00022807"/>
    </source>
</evidence>
<dbReference type="InterPro" id="IPR038765">
    <property type="entry name" value="Papain-like_cys_pep_sf"/>
</dbReference>
<evidence type="ECO:0000313" key="8">
    <source>
        <dbReference type="EMBL" id="PWK48833.1"/>
    </source>
</evidence>
<dbReference type="AlphaFoldDB" id="A0A316FKP4"/>
<keyword evidence="5" id="KW-0788">Thiol protease</keyword>
<comment type="caution">
    <text evidence="8">The sequence shown here is derived from an EMBL/GenBank/DDBJ whole genome shotgun (WGS) entry which is preliminary data.</text>
</comment>
<sequence>MNVRLLRRVALSLAVPMALLAGPLAVSSAAAGPAAPGDPELPVSAYYTGAVPGTSASALAAVGTTPLRCDDNGSDQDLTRDEVISRARSWLSVGGVPYSQERCYRNANGDYRTDCSGFVAMAWGLGGRGDEFWTGNLDNRSFPIARSSLQAGDALLRHTGDPDENHVALFVKWADADHTRPVVIEQTGGDIDSTIERAWSSSYASSYTPVRYDNIINGNFDSFDGDARTDMIVHAGTEVSVRKGGSGGGFGGGTVATTGWGRYHGMQVPDGLGRVFFADFNDDHFTDMIVHHGSDVSVRYNNGQGAFDGGRTVSTGWGRYHGLQVSGGLGRLYFADFTGDGRADMIVHHGSDISVRHNVGEAFDGGHAVTSGWGRYHGVQVPDGLGRVFFADINRDDKADMVVHDGSDVSVRYNTSGGFDGGRTITSGWGRYHGLDAPNGLGRLHFADYDGDQLDDMIVHDGSAVSVRLNVGGAFDSGRTVTSGWGRFHGIQIADGLGRLYFS</sequence>
<dbReference type="Gene3D" id="3.90.1720.10">
    <property type="entry name" value="endopeptidase domain like (from Nostoc punctiforme)"/>
    <property type="match status" value="1"/>
</dbReference>
<dbReference type="Pfam" id="PF13517">
    <property type="entry name" value="FG-GAP_3"/>
    <property type="match status" value="1"/>
</dbReference>